<proteinExistence type="predicted"/>
<accession>A0ABY6V3D7</accession>
<feature type="non-terminal residue" evidence="2">
    <location>
        <position position="1"/>
    </location>
</feature>
<evidence type="ECO:0000256" key="1">
    <source>
        <dbReference type="SAM" id="MobiDB-lite"/>
    </source>
</evidence>
<evidence type="ECO:0000313" key="3">
    <source>
        <dbReference type="Proteomes" id="UP000766486"/>
    </source>
</evidence>
<dbReference type="Proteomes" id="UP000766486">
    <property type="component" value="Unassembled WGS sequence"/>
</dbReference>
<evidence type="ECO:0000313" key="2">
    <source>
        <dbReference type="EMBL" id="VUC36953.1"/>
    </source>
</evidence>
<sequence>REDRTRRRRREKERVRKAGGVGPGKTLSGRAKMQRDTMADLKKGGVKVINRKGEVTDVDGNKIKAAKALTSGSFKL</sequence>
<comment type="caution">
    <text evidence="2">The sequence shown here is derived from an EMBL/GenBank/DDBJ whole genome shotgun (WGS) entry which is preliminary data.</text>
</comment>
<feature type="compositionally biased region" description="Basic residues" evidence="1">
    <location>
        <begin position="1"/>
        <end position="17"/>
    </location>
</feature>
<feature type="region of interest" description="Disordered" evidence="1">
    <location>
        <begin position="1"/>
        <end position="36"/>
    </location>
</feature>
<protein>
    <submittedName>
        <fullName evidence="2">Uncharacterized protein</fullName>
    </submittedName>
</protein>
<keyword evidence="3" id="KW-1185">Reference proteome</keyword>
<name>A0ABY6V3D7_BIOOC</name>
<dbReference type="EMBL" id="CABFNS010000935">
    <property type="protein sequence ID" value="VUC36953.1"/>
    <property type="molecule type" value="Genomic_DNA"/>
</dbReference>
<organism evidence="2 3">
    <name type="scientific">Bionectria ochroleuca</name>
    <name type="common">Gliocladium roseum</name>
    <dbReference type="NCBI Taxonomy" id="29856"/>
    <lineage>
        <taxon>Eukaryota</taxon>
        <taxon>Fungi</taxon>
        <taxon>Dikarya</taxon>
        <taxon>Ascomycota</taxon>
        <taxon>Pezizomycotina</taxon>
        <taxon>Sordariomycetes</taxon>
        <taxon>Hypocreomycetidae</taxon>
        <taxon>Hypocreales</taxon>
        <taxon>Bionectriaceae</taxon>
        <taxon>Clonostachys</taxon>
    </lineage>
</organism>
<gene>
    <name evidence="2" type="ORF">CLO192961_LOCUS458087</name>
</gene>
<reference evidence="2 3" key="1">
    <citation type="submission" date="2019-06" db="EMBL/GenBank/DDBJ databases">
        <authorList>
            <person name="Broberg M."/>
        </authorList>
    </citation>
    <scope>NUCLEOTIDE SEQUENCE [LARGE SCALE GENOMIC DNA]</scope>
</reference>